<dbReference type="KEGG" id="bda:FSZ17_08570"/>
<keyword evidence="5" id="KW-1185">Reference proteome</keyword>
<evidence type="ECO:0000256" key="1">
    <source>
        <dbReference type="ARBA" id="ARBA00022679"/>
    </source>
</evidence>
<dbReference type="OrthoDB" id="1845399at2"/>
<gene>
    <name evidence="4" type="ORF">FSZ17_08570</name>
</gene>
<dbReference type="HAMAP" id="MF_00727">
    <property type="entry name" value="Tgl"/>
    <property type="match status" value="1"/>
</dbReference>
<evidence type="ECO:0000256" key="2">
    <source>
        <dbReference type="ARBA" id="ARBA00022969"/>
    </source>
</evidence>
<dbReference type="GO" id="GO:0003810">
    <property type="term" value="F:protein-glutamine gamma-glutamyltransferase activity"/>
    <property type="evidence" value="ECO:0007669"/>
    <property type="project" value="InterPro"/>
</dbReference>
<dbReference type="AlphaFoldDB" id="A0A5B8Z2J9"/>
<dbReference type="InterPro" id="IPR020916">
    <property type="entry name" value="Gln_gamma-glutamylTfrase_bac"/>
</dbReference>
<keyword evidence="1 4" id="KW-0808">Transferase</keyword>
<dbReference type="RefSeq" id="WP_057774093.1">
    <property type="nucleotide sequence ID" value="NZ_CP042593.1"/>
</dbReference>
<evidence type="ECO:0000313" key="4">
    <source>
        <dbReference type="EMBL" id="QED47292.1"/>
    </source>
</evidence>
<organism evidence="4 5">
    <name type="scientific">Cytobacillus dafuensis</name>
    <name type="common">Bacillus dafuensis</name>
    <dbReference type="NCBI Taxonomy" id="1742359"/>
    <lineage>
        <taxon>Bacteria</taxon>
        <taxon>Bacillati</taxon>
        <taxon>Bacillota</taxon>
        <taxon>Bacilli</taxon>
        <taxon>Bacillales</taxon>
        <taxon>Bacillaceae</taxon>
        <taxon>Cytobacillus</taxon>
    </lineage>
</organism>
<sequence>MIYIEDYGAKPATNRFHGVQREIFIALEDSPEVHRYHSLHELLFDLKLRENIILTARKLNESQVAFAPFVTSKFNPRIWKKTRYGYLLDPSVLPSDAIKDIFENGKEYAFECTTAIVIIYYKAVLNSISTSFFNMLFQRLLVWAWNYDRDLGIITREGRDFIPGDVVYFNNPDYDHPVWSGENAFYLGNGLYFGHGIGIRSEEGMIQELNKLRKKNATRSAYLISQYSRLNSRYLSQFTRQPLFLTDRTYNHF</sequence>
<dbReference type="GO" id="GO:0030435">
    <property type="term" value="P:sporulation resulting in formation of a cellular spore"/>
    <property type="evidence" value="ECO:0007669"/>
    <property type="project" value="UniProtKB-KW"/>
</dbReference>
<evidence type="ECO:0000256" key="3">
    <source>
        <dbReference type="ARBA" id="ARBA00023315"/>
    </source>
</evidence>
<dbReference type="Proteomes" id="UP000321555">
    <property type="component" value="Chromosome"/>
</dbReference>
<dbReference type="EMBL" id="CP042593">
    <property type="protein sequence ID" value="QED47292.1"/>
    <property type="molecule type" value="Genomic_DNA"/>
</dbReference>
<reference evidence="5" key="1">
    <citation type="submission" date="2019-08" db="EMBL/GenBank/DDBJ databases">
        <authorList>
            <person name="Zheng X."/>
        </authorList>
    </citation>
    <scope>NUCLEOTIDE SEQUENCE [LARGE SCALE GENOMIC DNA]</scope>
    <source>
        <strain evidence="5">FJAT-25496</strain>
    </source>
</reference>
<accession>A0A5B8Z2J9</accession>
<keyword evidence="3" id="KW-0012">Acyltransferase</keyword>
<dbReference type="Pfam" id="PF20085">
    <property type="entry name" value="TGL"/>
    <property type="match status" value="1"/>
</dbReference>
<protein>
    <submittedName>
        <fullName evidence="4">Protein-glutamine gamma-glutamyltransferase</fullName>
    </submittedName>
</protein>
<keyword evidence="2" id="KW-0749">Sporulation</keyword>
<name>A0A5B8Z2J9_CYTDA</name>
<dbReference type="STRING" id="1742359.GCA_001439625_03755"/>
<proteinExistence type="inferred from homology"/>
<evidence type="ECO:0000313" key="5">
    <source>
        <dbReference type="Proteomes" id="UP000321555"/>
    </source>
</evidence>